<dbReference type="GO" id="GO:0008887">
    <property type="term" value="F:glycerate kinase activity"/>
    <property type="evidence" value="ECO:0007669"/>
    <property type="project" value="InterPro"/>
</dbReference>
<dbReference type="InterPro" id="IPR039760">
    <property type="entry name" value="MOFRL_protein"/>
</dbReference>
<protein>
    <submittedName>
        <fullName evidence="3">Glycerate kinase</fullName>
    </submittedName>
</protein>
<dbReference type="Proteomes" id="UP000232145">
    <property type="component" value="Unassembled WGS sequence"/>
</dbReference>
<proteinExistence type="predicted"/>
<comment type="caution">
    <text evidence="3">The sequence shown here is derived from an EMBL/GenBank/DDBJ whole genome shotgun (WGS) entry which is preliminary data.</text>
</comment>
<evidence type="ECO:0000259" key="2">
    <source>
        <dbReference type="Pfam" id="PF13660"/>
    </source>
</evidence>
<keyword evidence="3" id="KW-0808">Transferase</keyword>
<dbReference type="Pfam" id="PF05161">
    <property type="entry name" value="MOFRL"/>
    <property type="match status" value="1"/>
</dbReference>
<dbReference type="InterPro" id="IPR025286">
    <property type="entry name" value="MOFRL_assoc_dom"/>
</dbReference>
<accession>A0A2N0AIX4</accession>
<dbReference type="GO" id="GO:0005737">
    <property type="term" value="C:cytoplasm"/>
    <property type="evidence" value="ECO:0007669"/>
    <property type="project" value="TreeGrafter"/>
</dbReference>
<feature type="domain" description="MOFRL-associated" evidence="2">
    <location>
        <begin position="20"/>
        <end position="231"/>
    </location>
</feature>
<dbReference type="Gene3D" id="3.40.50.10180">
    <property type="entry name" value="Glycerate kinase, MOFRL-like N-terminal domain"/>
    <property type="match status" value="1"/>
</dbReference>
<evidence type="ECO:0000259" key="1">
    <source>
        <dbReference type="Pfam" id="PF05161"/>
    </source>
</evidence>
<keyword evidence="3" id="KW-0418">Kinase</keyword>
<dbReference type="PANTHER" id="PTHR12227:SF0">
    <property type="entry name" value="GLYCERATE KINASE"/>
    <property type="match status" value="1"/>
</dbReference>
<dbReference type="EMBL" id="NPDX01000003">
    <property type="protein sequence ID" value="PJZ84203.1"/>
    <property type="molecule type" value="Genomic_DNA"/>
</dbReference>
<reference evidence="3 4" key="1">
    <citation type="submission" date="2017-07" db="EMBL/GenBank/DDBJ databases">
        <title>Leptospira spp. isolated from tropical soils.</title>
        <authorList>
            <person name="Thibeaux R."/>
            <person name="Iraola G."/>
            <person name="Ferres I."/>
            <person name="Bierque E."/>
            <person name="Girault D."/>
            <person name="Soupe-Gilbert M.-E."/>
            <person name="Picardeau M."/>
            <person name="Goarant C."/>
        </authorList>
    </citation>
    <scope>NUCLEOTIDE SEQUENCE [LARGE SCALE GENOMIC DNA]</scope>
    <source>
        <strain evidence="3 4">FH2-B-A1</strain>
    </source>
</reference>
<dbReference type="SUPFAM" id="SSF82544">
    <property type="entry name" value="GckA/TtuD-like"/>
    <property type="match status" value="1"/>
</dbReference>
<organism evidence="3 4">
    <name type="scientific">Leptospira harrisiae</name>
    <dbReference type="NCBI Taxonomy" id="2023189"/>
    <lineage>
        <taxon>Bacteria</taxon>
        <taxon>Pseudomonadati</taxon>
        <taxon>Spirochaetota</taxon>
        <taxon>Spirochaetia</taxon>
        <taxon>Leptospirales</taxon>
        <taxon>Leptospiraceae</taxon>
        <taxon>Leptospira</taxon>
    </lineage>
</organism>
<dbReference type="RefSeq" id="WP_100744524.1">
    <property type="nucleotide sequence ID" value="NZ_NPDW01000002.1"/>
</dbReference>
<sequence length="407" mass="44958">MIPFRQKLGNKSLSNLRKDIEELFLEGVRVATPEYLSIEFWKNQKDLCEELSNPRKKNYIFALGKAAYSMALSFQRSFTVDRGFILTKYNHLPKDISAKGQMGVWKCREASHPVPDRNSVLFSKEVMNDLLQLGENDQLIVLLSGGGSSLFEIPENGFDLNDVIDLNQNLLKRGLNIQEINAERKKYSAVKAGKLLKKLYPGLKVYTFAISDVLGDDPNVIASAPSYPGSEYYIMGNLASSLKAIENMAKSFGYEVKTISDSWELSSEATAEQIIEYMLACDENPNKQTILIGGELVCPVQGLGLGGRNQEAALRVAILSESIALNRDWLFLSCGTDGTDGPTDAAGGIVGPGCIRKMKEKGWDPIKELNHSNSYPILKDVDALLFTGATGTNVNDVLILLLTERYP</sequence>
<evidence type="ECO:0000313" key="3">
    <source>
        <dbReference type="EMBL" id="PJZ84203.1"/>
    </source>
</evidence>
<dbReference type="PANTHER" id="PTHR12227">
    <property type="entry name" value="GLYCERATE KINASE"/>
    <property type="match status" value="1"/>
</dbReference>
<dbReference type="InterPro" id="IPR007835">
    <property type="entry name" value="MOFRL"/>
</dbReference>
<keyword evidence="4" id="KW-1185">Reference proteome</keyword>
<name>A0A2N0AIX4_9LEPT</name>
<dbReference type="AlphaFoldDB" id="A0A2N0AIX4"/>
<dbReference type="InterPro" id="IPR038614">
    <property type="entry name" value="GK_N_sf"/>
</dbReference>
<dbReference type="OrthoDB" id="9766552at2"/>
<dbReference type="Pfam" id="PF13660">
    <property type="entry name" value="DUF4147"/>
    <property type="match status" value="1"/>
</dbReference>
<evidence type="ECO:0000313" key="4">
    <source>
        <dbReference type="Proteomes" id="UP000232145"/>
    </source>
</evidence>
<gene>
    <name evidence="3" type="ORF">CH364_12800</name>
</gene>
<feature type="domain" description="MOFRL" evidence="1">
    <location>
        <begin position="289"/>
        <end position="396"/>
    </location>
</feature>